<evidence type="ECO:0000256" key="2">
    <source>
        <dbReference type="ARBA" id="ARBA00005262"/>
    </source>
</evidence>
<sequence length="406" mass="42510">METPRTSEGAKGRKGPASPGSAWEVLRVATGLGLTSFGGPIAHLGYFREEYVKKRKWLDEKTYADLVALCQFLPGPASSQVGIAIGLLRAGLPGAVASWFGFTIPSVLALLGFAWWIHGADIGEAGWLHGLMVVAVAVVAQAVWGMAKALAPDRPRGTLALLAAGAALAWPTAGTQVAIIIAAGLFGWGFLPKKELEEPVSIAIPIQRRTAIGCWVLLVILLLGLPFVAQITHSYWAALAEGFFRTGSLVFGGGHVVLPLLESVVVPPGWVTSETFLAGYGAAQAIPGPLFTFASYLGAIAAGLPGALLATLSIFLPSFLLVTGTLPFWSQIRRYPAFRAAFAGVNAAVVGILLAALYDPVFTKAIQGPLDFALALIAFGLLMIWKLPPWVVVIVTAVGGVLLSGI</sequence>
<feature type="transmembrane region" description="Helical" evidence="8">
    <location>
        <begin position="340"/>
        <end position="358"/>
    </location>
</feature>
<feature type="transmembrane region" description="Helical" evidence="8">
    <location>
        <begin position="25"/>
        <end position="46"/>
    </location>
</feature>
<comment type="subcellular location">
    <subcellularLocation>
        <location evidence="1">Cell membrane</location>
        <topology evidence="1">Multi-pass membrane protein</topology>
    </subcellularLocation>
</comment>
<evidence type="ECO:0000256" key="3">
    <source>
        <dbReference type="ARBA" id="ARBA00022475"/>
    </source>
</evidence>
<feature type="transmembrane region" description="Helical" evidence="8">
    <location>
        <begin position="307"/>
        <end position="328"/>
    </location>
</feature>
<gene>
    <name evidence="9" type="primary">chrA</name>
    <name evidence="9" type="ORF">ACFOUO_03750</name>
</gene>
<feature type="transmembrane region" description="Helical" evidence="8">
    <location>
        <begin position="212"/>
        <end position="231"/>
    </location>
</feature>
<reference evidence="10" key="1">
    <citation type="journal article" date="2019" name="Int. J. Syst. Evol. Microbiol.">
        <title>The Global Catalogue of Microorganisms (GCM) 10K type strain sequencing project: providing services to taxonomists for standard genome sequencing and annotation.</title>
        <authorList>
            <consortium name="The Broad Institute Genomics Platform"/>
            <consortium name="The Broad Institute Genome Sequencing Center for Infectious Disease"/>
            <person name="Wu L."/>
            <person name="Ma J."/>
        </authorList>
    </citation>
    <scope>NUCLEOTIDE SEQUENCE [LARGE SCALE GENOMIC DNA]</scope>
    <source>
        <strain evidence="10">IBRC-M 10813</strain>
    </source>
</reference>
<name>A0ABV8JAX1_9BACL</name>
<proteinExistence type="inferred from homology"/>
<comment type="similarity">
    <text evidence="2">Belongs to the chromate ion transporter (CHR) (TC 2.A.51) family.</text>
</comment>
<feature type="region of interest" description="Disordered" evidence="7">
    <location>
        <begin position="1"/>
        <end position="20"/>
    </location>
</feature>
<evidence type="ECO:0000256" key="7">
    <source>
        <dbReference type="SAM" id="MobiDB-lite"/>
    </source>
</evidence>
<dbReference type="EMBL" id="JBHSAP010000007">
    <property type="protein sequence ID" value="MFC4075916.1"/>
    <property type="molecule type" value="Genomic_DNA"/>
</dbReference>
<dbReference type="InterPro" id="IPR014047">
    <property type="entry name" value="Chr_Tranpt_l_chain"/>
</dbReference>
<evidence type="ECO:0000313" key="9">
    <source>
        <dbReference type="EMBL" id="MFC4075916.1"/>
    </source>
</evidence>
<evidence type="ECO:0000256" key="8">
    <source>
        <dbReference type="SAM" id="Phobius"/>
    </source>
</evidence>
<dbReference type="PANTHER" id="PTHR33567:SF3">
    <property type="entry name" value="CHROMATE ION TRANSPORTER (EUROFUNG)"/>
    <property type="match status" value="1"/>
</dbReference>
<feature type="transmembrane region" description="Helical" evidence="8">
    <location>
        <begin position="167"/>
        <end position="191"/>
    </location>
</feature>
<comment type="caution">
    <text evidence="9">The sequence shown here is derived from an EMBL/GenBank/DDBJ whole genome shotgun (WGS) entry which is preliminary data.</text>
</comment>
<accession>A0ABV8JAX1</accession>
<evidence type="ECO:0000256" key="4">
    <source>
        <dbReference type="ARBA" id="ARBA00022692"/>
    </source>
</evidence>
<feature type="transmembrane region" description="Helical" evidence="8">
    <location>
        <begin position="243"/>
        <end position="265"/>
    </location>
</feature>
<keyword evidence="4 8" id="KW-0812">Transmembrane</keyword>
<dbReference type="PIRSF" id="PIRSF004810">
    <property type="entry name" value="ChrA"/>
    <property type="match status" value="1"/>
</dbReference>
<dbReference type="Proteomes" id="UP001595843">
    <property type="component" value="Unassembled WGS sequence"/>
</dbReference>
<keyword evidence="3" id="KW-1003">Cell membrane</keyword>
<evidence type="ECO:0000256" key="6">
    <source>
        <dbReference type="ARBA" id="ARBA00023136"/>
    </source>
</evidence>
<feature type="transmembrane region" description="Helical" evidence="8">
    <location>
        <begin position="96"/>
        <end position="116"/>
    </location>
</feature>
<dbReference type="InterPro" id="IPR003370">
    <property type="entry name" value="Chromate_transpt"/>
</dbReference>
<dbReference type="RefSeq" id="WP_380702277.1">
    <property type="nucleotide sequence ID" value="NZ_JBHSAP010000007.1"/>
</dbReference>
<evidence type="ECO:0000256" key="1">
    <source>
        <dbReference type="ARBA" id="ARBA00004651"/>
    </source>
</evidence>
<feature type="transmembrane region" description="Helical" evidence="8">
    <location>
        <begin position="128"/>
        <end position="147"/>
    </location>
</feature>
<organism evidence="9 10">
    <name type="scientific">Salinithrix halophila</name>
    <dbReference type="NCBI Taxonomy" id="1485204"/>
    <lineage>
        <taxon>Bacteria</taxon>
        <taxon>Bacillati</taxon>
        <taxon>Bacillota</taxon>
        <taxon>Bacilli</taxon>
        <taxon>Bacillales</taxon>
        <taxon>Thermoactinomycetaceae</taxon>
        <taxon>Salinithrix</taxon>
    </lineage>
</organism>
<feature type="transmembrane region" description="Helical" evidence="8">
    <location>
        <begin position="66"/>
        <end position="90"/>
    </location>
</feature>
<keyword evidence="10" id="KW-1185">Reference proteome</keyword>
<evidence type="ECO:0000256" key="5">
    <source>
        <dbReference type="ARBA" id="ARBA00022989"/>
    </source>
</evidence>
<keyword evidence="5 8" id="KW-1133">Transmembrane helix</keyword>
<dbReference type="PANTHER" id="PTHR33567">
    <property type="entry name" value="CHROMATE ION TRANSPORTER (EUROFUNG)"/>
    <property type="match status" value="1"/>
</dbReference>
<feature type="transmembrane region" description="Helical" evidence="8">
    <location>
        <begin position="370"/>
        <end position="403"/>
    </location>
</feature>
<dbReference type="Pfam" id="PF02417">
    <property type="entry name" value="Chromate_transp"/>
    <property type="match status" value="2"/>
</dbReference>
<protein>
    <submittedName>
        <fullName evidence="9">Chromate efflux transporter</fullName>
    </submittedName>
</protein>
<keyword evidence="6 8" id="KW-0472">Membrane</keyword>
<dbReference type="NCBIfam" id="TIGR00937">
    <property type="entry name" value="2A51"/>
    <property type="match status" value="1"/>
</dbReference>
<evidence type="ECO:0000313" key="10">
    <source>
        <dbReference type="Proteomes" id="UP001595843"/>
    </source>
</evidence>
<feature type="transmembrane region" description="Helical" evidence="8">
    <location>
        <begin position="277"/>
        <end position="301"/>
    </location>
</feature>